<evidence type="ECO:0000256" key="2">
    <source>
        <dbReference type="ARBA" id="ARBA00022676"/>
    </source>
</evidence>
<feature type="transmembrane region" description="Helical" evidence="6">
    <location>
        <begin position="15"/>
        <end position="37"/>
    </location>
</feature>
<dbReference type="AlphaFoldDB" id="A0AAP0LFJ1"/>
<dbReference type="FunFam" id="3.40.50.2000:FF:000064">
    <property type="entry name" value="Glycosyltransferase"/>
    <property type="match status" value="1"/>
</dbReference>
<dbReference type="FunFam" id="3.40.50.2000:FF:000103">
    <property type="entry name" value="Glycosyltransferase"/>
    <property type="match status" value="1"/>
</dbReference>
<comment type="similarity">
    <text evidence="1 4">Belongs to the UDP-glycosyltransferase family.</text>
</comment>
<name>A0AAP0LFJ1_9MAGN</name>
<dbReference type="SUPFAM" id="SSF53756">
    <property type="entry name" value="UDP-Glycosyltransferase/glycogen phosphorylase"/>
    <property type="match status" value="1"/>
</dbReference>
<evidence type="ECO:0000256" key="1">
    <source>
        <dbReference type="ARBA" id="ARBA00009995"/>
    </source>
</evidence>
<dbReference type="GO" id="GO:0035251">
    <property type="term" value="F:UDP-glucosyltransferase activity"/>
    <property type="evidence" value="ECO:0007669"/>
    <property type="project" value="TreeGrafter"/>
</dbReference>
<dbReference type="PROSITE" id="PS00375">
    <property type="entry name" value="UDPGT"/>
    <property type="match status" value="1"/>
</dbReference>
<keyword evidence="6" id="KW-1133">Transmembrane helix</keyword>
<organism evidence="7 8">
    <name type="scientific">Stephania yunnanensis</name>
    <dbReference type="NCBI Taxonomy" id="152371"/>
    <lineage>
        <taxon>Eukaryota</taxon>
        <taxon>Viridiplantae</taxon>
        <taxon>Streptophyta</taxon>
        <taxon>Embryophyta</taxon>
        <taxon>Tracheophyta</taxon>
        <taxon>Spermatophyta</taxon>
        <taxon>Magnoliopsida</taxon>
        <taxon>Ranunculales</taxon>
        <taxon>Menispermaceae</taxon>
        <taxon>Menispermoideae</taxon>
        <taxon>Cissampelideae</taxon>
        <taxon>Stephania</taxon>
    </lineage>
</organism>
<protein>
    <recommendedName>
        <fullName evidence="5">Glycosyltransferase</fullName>
        <ecNumber evidence="5">2.4.1.-</ecNumber>
    </recommendedName>
</protein>
<keyword evidence="6" id="KW-0472">Membrane</keyword>
<dbReference type="EMBL" id="JBBNAF010000001">
    <property type="protein sequence ID" value="KAK9170161.1"/>
    <property type="molecule type" value="Genomic_DNA"/>
</dbReference>
<evidence type="ECO:0000256" key="3">
    <source>
        <dbReference type="ARBA" id="ARBA00022679"/>
    </source>
</evidence>
<dbReference type="Pfam" id="PF00201">
    <property type="entry name" value="UDPGT"/>
    <property type="match status" value="1"/>
</dbReference>
<proteinExistence type="inferred from homology"/>
<dbReference type="Proteomes" id="UP001420932">
    <property type="component" value="Unassembled WGS sequence"/>
</dbReference>
<keyword evidence="2 4" id="KW-0328">Glycosyltransferase</keyword>
<evidence type="ECO:0000256" key="6">
    <source>
        <dbReference type="SAM" id="Phobius"/>
    </source>
</evidence>
<evidence type="ECO:0000313" key="8">
    <source>
        <dbReference type="Proteomes" id="UP001420932"/>
    </source>
</evidence>
<keyword evidence="3 4" id="KW-0808">Transferase</keyword>
<comment type="caution">
    <text evidence="7">The sequence shown here is derived from an EMBL/GenBank/DDBJ whole genome shotgun (WGS) entry which is preliminary data.</text>
</comment>
<dbReference type="PANTHER" id="PTHR48047">
    <property type="entry name" value="GLYCOSYLTRANSFERASE"/>
    <property type="match status" value="1"/>
</dbReference>
<feature type="transmembrane region" description="Helical" evidence="6">
    <location>
        <begin position="146"/>
        <end position="165"/>
    </location>
</feature>
<accession>A0AAP0LFJ1</accession>
<evidence type="ECO:0000256" key="4">
    <source>
        <dbReference type="RuleBase" id="RU003718"/>
    </source>
</evidence>
<evidence type="ECO:0000256" key="5">
    <source>
        <dbReference type="RuleBase" id="RU362057"/>
    </source>
</evidence>
<dbReference type="InterPro" id="IPR002213">
    <property type="entry name" value="UDP_glucos_trans"/>
</dbReference>
<reference evidence="7 8" key="1">
    <citation type="submission" date="2024-01" db="EMBL/GenBank/DDBJ databases">
        <title>Genome assemblies of Stephania.</title>
        <authorList>
            <person name="Yang L."/>
        </authorList>
    </citation>
    <scope>NUCLEOTIDE SEQUENCE [LARGE SCALE GENOMIC DNA]</scope>
    <source>
        <strain evidence="7">YNDBR</strain>
        <tissue evidence="7">Leaf</tissue>
    </source>
</reference>
<dbReference type="EC" id="2.4.1.-" evidence="5"/>
<evidence type="ECO:0000313" key="7">
    <source>
        <dbReference type="EMBL" id="KAK9170161.1"/>
    </source>
</evidence>
<keyword evidence="6" id="KW-0812">Transmembrane</keyword>
<dbReference type="PANTHER" id="PTHR48047:SF61">
    <property type="entry name" value="OS04G0273600 PROTEIN"/>
    <property type="match status" value="1"/>
</dbReference>
<dbReference type="CDD" id="cd03784">
    <property type="entry name" value="GT1_Gtf-like"/>
    <property type="match status" value="1"/>
</dbReference>
<gene>
    <name evidence="7" type="ORF">Syun_002301</name>
</gene>
<dbReference type="Gene3D" id="3.40.50.2000">
    <property type="entry name" value="Glycogen Phosphorylase B"/>
    <property type="match status" value="2"/>
</dbReference>
<sequence length="492" mass="55428">MANNNNNNNNKNNKVVVMFPFMAQGHIIPFFSLALYLEQKTKLKIIFINTPLNIKNLKQSLPPNSTITLTSLPFNSSHHNLPADSENTDSLPYSLILNLLKASLSLKQPFHDFISQLPTPPLCIVADMFFGWTADVAQQFGTLHTLFLTCGAYGSALYFSLWLHLPQCHTSDDEFAVPEFPEAAKIHRSQLANNLKYATGDDGWSKVIHEELMPLWMKTQGMLINTVEEIDQTGLVYFRRKFGDQVPIWSVVPTMLNKEQQRPNKKSGIDVNKCIDWLNNKSTSSVLFVSFGSQNTIGSSQMIELAHGIESSGRDFIWVVRPPFGFDINQEFRSQDWLPRGFEERMAEQNRGVLVHNWAPQLEILSHKSTCAFLSHCGWNSVLESLSRGVPIIGWPMAGEQFYNSKLMEEELVVCVEIGRGPNWDVSRGDIARAIETVMGGGEKGEAMRKKACEIKEMFKESIRDEDGCKGSCVRAIDDFVDTLLDSKNKAT</sequence>
<keyword evidence="8" id="KW-1185">Reference proteome</keyword>
<dbReference type="InterPro" id="IPR035595">
    <property type="entry name" value="UDP_glycos_trans_CS"/>
</dbReference>